<dbReference type="InterPro" id="IPR004358">
    <property type="entry name" value="Sig_transdc_His_kin-like_C"/>
</dbReference>
<evidence type="ECO:0000256" key="1">
    <source>
        <dbReference type="ARBA" id="ARBA00000085"/>
    </source>
</evidence>
<evidence type="ECO:0000256" key="4">
    <source>
        <dbReference type="ARBA" id="ARBA00022679"/>
    </source>
</evidence>
<protein>
    <recommendedName>
        <fullName evidence="2">histidine kinase</fullName>
        <ecNumber evidence="2">2.7.13.3</ecNumber>
    </recommendedName>
</protein>
<dbReference type="EC" id="2.7.13.3" evidence="2"/>
<dbReference type="InterPro" id="IPR036890">
    <property type="entry name" value="HATPase_C_sf"/>
</dbReference>
<feature type="domain" description="Histidine kinase" evidence="7">
    <location>
        <begin position="329"/>
        <end position="553"/>
    </location>
</feature>
<dbReference type="InterPro" id="IPR003661">
    <property type="entry name" value="HisK_dim/P_dom"/>
</dbReference>
<comment type="catalytic activity">
    <reaction evidence="1">
        <text>ATP + protein L-histidine = ADP + protein N-phospho-L-histidine.</text>
        <dbReference type="EC" id="2.7.13.3"/>
    </reaction>
</comment>
<dbReference type="CDD" id="cd00082">
    <property type="entry name" value="HisKA"/>
    <property type="match status" value="1"/>
</dbReference>
<name>A0A0G1NBX4_9BACT</name>
<dbReference type="PANTHER" id="PTHR43047:SF72">
    <property type="entry name" value="OSMOSENSING HISTIDINE PROTEIN KINASE SLN1"/>
    <property type="match status" value="1"/>
</dbReference>
<evidence type="ECO:0000259" key="7">
    <source>
        <dbReference type="PROSITE" id="PS50109"/>
    </source>
</evidence>
<dbReference type="Proteomes" id="UP000034595">
    <property type="component" value="Unassembled WGS sequence"/>
</dbReference>
<dbReference type="PRINTS" id="PR00344">
    <property type="entry name" value="BCTRLSENSOR"/>
</dbReference>
<dbReference type="PROSITE" id="PS50109">
    <property type="entry name" value="HIS_KIN"/>
    <property type="match status" value="1"/>
</dbReference>
<feature type="transmembrane region" description="Helical" evidence="6">
    <location>
        <begin position="75"/>
        <end position="97"/>
    </location>
</feature>
<feature type="transmembrane region" description="Helical" evidence="6">
    <location>
        <begin position="14"/>
        <end position="34"/>
    </location>
</feature>
<keyword evidence="6" id="KW-0812">Transmembrane</keyword>
<dbReference type="InterPro" id="IPR003594">
    <property type="entry name" value="HATPase_dom"/>
</dbReference>
<dbReference type="Pfam" id="PF16927">
    <property type="entry name" value="HisKA_7TM"/>
    <property type="match status" value="1"/>
</dbReference>
<dbReference type="AlphaFoldDB" id="A0A0G1NBX4"/>
<dbReference type="Pfam" id="PF00512">
    <property type="entry name" value="HisKA"/>
    <property type="match status" value="1"/>
</dbReference>
<dbReference type="SUPFAM" id="SSF47384">
    <property type="entry name" value="Homodimeric domain of signal transducing histidine kinase"/>
    <property type="match status" value="1"/>
</dbReference>
<feature type="transmembrane region" description="Helical" evidence="6">
    <location>
        <begin position="215"/>
        <end position="235"/>
    </location>
</feature>
<comment type="caution">
    <text evidence="8">The sequence shown here is derived from an EMBL/GenBank/DDBJ whole genome shotgun (WGS) entry which is preliminary data.</text>
</comment>
<dbReference type="InterPro" id="IPR005467">
    <property type="entry name" value="His_kinase_dom"/>
</dbReference>
<dbReference type="SMART" id="SM00387">
    <property type="entry name" value="HATPase_c"/>
    <property type="match status" value="1"/>
</dbReference>
<evidence type="ECO:0000313" key="8">
    <source>
        <dbReference type="EMBL" id="KKT81669.1"/>
    </source>
</evidence>
<reference evidence="8 9" key="1">
    <citation type="journal article" date="2015" name="Nature">
        <title>rRNA introns, odd ribosomes, and small enigmatic genomes across a large radiation of phyla.</title>
        <authorList>
            <person name="Brown C.T."/>
            <person name="Hug L.A."/>
            <person name="Thomas B.C."/>
            <person name="Sharon I."/>
            <person name="Castelle C.J."/>
            <person name="Singh A."/>
            <person name="Wilkins M.J."/>
            <person name="Williams K.H."/>
            <person name="Banfield J.F."/>
        </authorList>
    </citation>
    <scope>NUCLEOTIDE SEQUENCE [LARGE SCALE GENOMIC DNA]</scope>
</reference>
<keyword evidence="4" id="KW-0808">Transferase</keyword>
<dbReference type="EMBL" id="LCJQ01000006">
    <property type="protein sequence ID" value="KKT81669.1"/>
    <property type="molecule type" value="Genomic_DNA"/>
</dbReference>
<dbReference type="FunFam" id="3.30.565.10:FF:000006">
    <property type="entry name" value="Sensor histidine kinase WalK"/>
    <property type="match status" value="1"/>
</dbReference>
<keyword evidence="5 8" id="KW-0418">Kinase</keyword>
<accession>A0A0G1NBX4</accession>
<dbReference type="Pfam" id="PF02518">
    <property type="entry name" value="HATPase_c"/>
    <property type="match status" value="1"/>
</dbReference>
<keyword evidence="6" id="KW-1133">Transmembrane helix</keyword>
<gene>
    <name evidence="8" type="ORF">UW78_C0006G0034</name>
</gene>
<sequence>MIADLLHNVTALSFFEWGQGVVGLMLVLFGLVIFAQDVSKRRGRYFLYLALIIFAWAIANIALDAAPDPSVAHQSIVALFIIVEFVPLILFSFYYVFQKKGESVSWWRVIGVFAPYFGVLGALYFVPELIAGTPSVYQENSVGHTFGRFVGVYLGYIAVFLSLTLYVLIDKYRTSTGIFRLQTRNMIVAFGVGVVLALILAFMLFFFRALSVHNIFLIGFISIIPNVLIMGYTLIKYNFWSAYIIFAEFLTALLVMTLAAVLFIQTSFLGIFLVGTLTVLVTIAGFFLVQKIRKGDATHDEIARLSNELKSMSARLDILDKKKTEFLSMVSHHLRDPLTAIKGYSSMLLEGSFGELSSMVHDAVDKMFNSSSRLIMMISDFMDIANIESGDMKYFLTRVNMKKLVAEVVDDMQSATRTGGLELDLIIDDYHQEDYAVVADQGKMHQVILSIIDNSIKYTPYGSISVKLSLSENKKNVLFRITDTGIGMSEVTLQKIFKKFSRADGVNKTYTEGVGLGLYVAKKIIEKHQGRVWAESQGEGAGSSFFVEIPRAPEEKISVV</sequence>
<dbReference type="GO" id="GO:0000155">
    <property type="term" value="F:phosphorelay sensor kinase activity"/>
    <property type="evidence" value="ECO:0007669"/>
    <property type="project" value="InterPro"/>
</dbReference>
<evidence type="ECO:0000313" key="9">
    <source>
        <dbReference type="Proteomes" id="UP000034595"/>
    </source>
</evidence>
<dbReference type="GO" id="GO:0009927">
    <property type="term" value="F:histidine phosphotransfer kinase activity"/>
    <property type="evidence" value="ECO:0007669"/>
    <property type="project" value="TreeGrafter"/>
</dbReference>
<dbReference type="SUPFAM" id="SSF55874">
    <property type="entry name" value="ATPase domain of HSP90 chaperone/DNA topoisomerase II/histidine kinase"/>
    <property type="match status" value="1"/>
</dbReference>
<dbReference type="InterPro" id="IPR031621">
    <property type="entry name" value="HisKA_7TM"/>
</dbReference>
<feature type="transmembrane region" description="Helical" evidence="6">
    <location>
        <begin position="46"/>
        <end position="63"/>
    </location>
</feature>
<dbReference type="InterPro" id="IPR036097">
    <property type="entry name" value="HisK_dim/P_sf"/>
</dbReference>
<dbReference type="GO" id="GO:0005886">
    <property type="term" value="C:plasma membrane"/>
    <property type="evidence" value="ECO:0007669"/>
    <property type="project" value="TreeGrafter"/>
</dbReference>
<keyword evidence="3" id="KW-0597">Phosphoprotein</keyword>
<organism evidence="8 9">
    <name type="scientific">Candidatus Azambacteria bacterium GW2011_GWA1_44_9</name>
    <dbReference type="NCBI Taxonomy" id="1618610"/>
    <lineage>
        <taxon>Bacteria</taxon>
        <taxon>Candidatus Azamiibacteriota</taxon>
    </lineage>
</organism>
<feature type="transmembrane region" description="Helical" evidence="6">
    <location>
        <begin position="242"/>
        <end position="264"/>
    </location>
</feature>
<dbReference type="PANTHER" id="PTHR43047">
    <property type="entry name" value="TWO-COMPONENT HISTIDINE PROTEIN KINASE"/>
    <property type="match status" value="1"/>
</dbReference>
<dbReference type="Gene3D" id="1.10.287.130">
    <property type="match status" value="1"/>
</dbReference>
<dbReference type="Gene3D" id="3.30.565.10">
    <property type="entry name" value="Histidine kinase-like ATPase, C-terminal domain"/>
    <property type="match status" value="1"/>
</dbReference>
<feature type="transmembrane region" description="Helical" evidence="6">
    <location>
        <begin position="146"/>
        <end position="168"/>
    </location>
</feature>
<evidence type="ECO:0000256" key="5">
    <source>
        <dbReference type="ARBA" id="ARBA00022777"/>
    </source>
</evidence>
<proteinExistence type="predicted"/>
<evidence type="ECO:0000256" key="3">
    <source>
        <dbReference type="ARBA" id="ARBA00022553"/>
    </source>
</evidence>
<dbReference type="SMART" id="SM00388">
    <property type="entry name" value="HisKA"/>
    <property type="match status" value="1"/>
</dbReference>
<feature type="transmembrane region" description="Helical" evidence="6">
    <location>
        <begin position="188"/>
        <end position="209"/>
    </location>
</feature>
<feature type="transmembrane region" description="Helical" evidence="6">
    <location>
        <begin position="270"/>
        <end position="289"/>
    </location>
</feature>
<feature type="transmembrane region" description="Helical" evidence="6">
    <location>
        <begin position="109"/>
        <end position="126"/>
    </location>
</feature>
<evidence type="ECO:0000256" key="6">
    <source>
        <dbReference type="SAM" id="Phobius"/>
    </source>
</evidence>
<keyword evidence="6" id="KW-0472">Membrane</keyword>
<evidence type="ECO:0000256" key="2">
    <source>
        <dbReference type="ARBA" id="ARBA00012438"/>
    </source>
</evidence>